<keyword evidence="1" id="KW-0472">Membrane</keyword>
<dbReference type="OrthoDB" id="9805801at2"/>
<protein>
    <submittedName>
        <fullName evidence="3 4">CAAX protease</fullName>
    </submittedName>
</protein>
<feature type="domain" description="CAAX prenyl protease 2/Lysostaphin resistance protein A-like" evidence="2">
    <location>
        <begin position="141"/>
        <end position="230"/>
    </location>
</feature>
<evidence type="ECO:0000256" key="1">
    <source>
        <dbReference type="SAM" id="Phobius"/>
    </source>
</evidence>
<feature type="transmembrane region" description="Helical" evidence="1">
    <location>
        <begin position="105"/>
        <end position="127"/>
    </location>
</feature>
<evidence type="ECO:0000259" key="2">
    <source>
        <dbReference type="Pfam" id="PF02517"/>
    </source>
</evidence>
<sequence>MVKQIGRSALPAIQNCATTILLQLIDEPILRNSMNLTRPNTSHLYLECFVLFVGLPLAIYSVEGAKLIHLTLWIISLSCCFYLLKQPGFDKSQLINMEAVTLSALRPILLRFMLVAPAIVAFTYYYHHERLFSLVNTQPLVWLLIILLYPILSVYPQELLYRLYFFTRYRPIFQPPWLMITVNSLLFGYAHIVFNNWISVTFTFAGGIMFAYTYHRHRSLLLASIEHALYGCFVFTIGLGWFFYHAAER</sequence>
<organism evidence="4 5">
    <name type="scientific">Nitrosomonas nitrosa</name>
    <dbReference type="NCBI Taxonomy" id="52442"/>
    <lineage>
        <taxon>Bacteria</taxon>
        <taxon>Pseudomonadati</taxon>
        <taxon>Pseudomonadota</taxon>
        <taxon>Betaproteobacteria</taxon>
        <taxon>Nitrosomonadales</taxon>
        <taxon>Nitrosomonadaceae</taxon>
        <taxon>Nitrosomonas</taxon>
    </lineage>
</organism>
<dbReference type="Pfam" id="PF02517">
    <property type="entry name" value="Rce1-like"/>
    <property type="match status" value="1"/>
</dbReference>
<accession>A0A1I4SN61</accession>
<dbReference type="GO" id="GO:0080120">
    <property type="term" value="P:CAAX-box protein maturation"/>
    <property type="evidence" value="ECO:0007669"/>
    <property type="project" value="UniProtKB-ARBA"/>
</dbReference>
<feature type="transmembrane region" description="Helical" evidence="1">
    <location>
        <begin position="67"/>
        <end position="84"/>
    </location>
</feature>
<keyword evidence="1" id="KW-1133">Transmembrane helix</keyword>
<dbReference type="AlphaFoldDB" id="A0A1I4SN61"/>
<dbReference type="EMBL" id="FOUF01000025">
    <property type="protein sequence ID" value="SFM65800.1"/>
    <property type="molecule type" value="Genomic_DNA"/>
</dbReference>
<evidence type="ECO:0000313" key="5">
    <source>
        <dbReference type="Proteomes" id="UP000199561"/>
    </source>
</evidence>
<keyword evidence="5" id="KW-1185">Reference proteome</keyword>
<dbReference type="InterPro" id="IPR003675">
    <property type="entry name" value="Rce1/LyrA-like_dom"/>
</dbReference>
<gene>
    <name evidence="3" type="ORF">NMYAN_180040</name>
    <name evidence="4" type="ORF">SAMN05421880_12537</name>
</gene>
<keyword evidence="4" id="KW-0645">Protease</keyword>
<dbReference type="GO" id="GO:0006508">
    <property type="term" value="P:proteolysis"/>
    <property type="evidence" value="ECO:0007669"/>
    <property type="project" value="UniProtKB-KW"/>
</dbReference>
<keyword evidence="1" id="KW-0812">Transmembrane</keyword>
<dbReference type="GO" id="GO:0004175">
    <property type="term" value="F:endopeptidase activity"/>
    <property type="evidence" value="ECO:0007669"/>
    <property type="project" value="UniProtKB-ARBA"/>
</dbReference>
<keyword evidence="4" id="KW-0378">Hydrolase</keyword>
<dbReference type="Proteomes" id="UP000199561">
    <property type="component" value="Unassembled WGS sequence"/>
</dbReference>
<feature type="transmembrane region" description="Helical" evidence="1">
    <location>
        <begin position="227"/>
        <end position="247"/>
    </location>
</feature>
<proteinExistence type="predicted"/>
<name>A0A1I4SN61_9PROT</name>
<evidence type="ECO:0000313" key="4">
    <source>
        <dbReference type="EMBL" id="SFM65800.1"/>
    </source>
</evidence>
<reference evidence="3" key="2">
    <citation type="submission" date="2021-02" db="EMBL/GenBank/DDBJ databases">
        <authorList>
            <person name="Han P."/>
        </authorList>
    </citation>
    <scope>NUCLEOTIDE SEQUENCE</scope>
    <source>
        <strain evidence="3">Nitrosomonas nitrosa 18-3D</strain>
    </source>
</reference>
<dbReference type="EMBL" id="CAJNAP010000010">
    <property type="protein sequence ID" value="CAE6499881.1"/>
    <property type="molecule type" value="Genomic_DNA"/>
</dbReference>
<dbReference type="Proteomes" id="UP000601736">
    <property type="component" value="Unassembled WGS sequence"/>
</dbReference>
<feature type="transmembrane region" description="Helical" evidence="1">
    <location>
        <begin position="44"/>
        <end position="61"/>
    </location>
</feature>
<feature type="transmembrane region" description="Helical" evidence="1">
    <location>
        <begin position="139"/>
        <end position="155"/>
    </location>
</feature>
<evidence type="ECO:0000313" key="3">
    <source>
        <dbReference type="EMBL" id="CAE6499881.1"/>
    </source>
</evidence>
<reference evidence="4 5" key="1">
    <citation type="submission" date="2016-10" db="EMBL/GenBank/DDBJ databases">
        <authorList>
            <person name="de Groot N.N."/>
        </authorList>
    </citation>
    <scope>NUCLEOTIDE SEQUENCE [LARGE SCALE GENOMIC DNA]</scope>
    <source>
        <strain evidence="4 5">Nm146</strain>
    </source>
</reference>
<dbReference type="STRING" id="52442.SAMN05421880_12537"/>